<proteinExistence type="inferred from homology"/>
<dbReference type="PANTHER" id="PTHR35011:SF2">
    <property type="entry name" value="2,3-DIKETO-L-GULONATE TRAP TRANSPORTER SMALL PERMEASE PROTEIN YIAM"/>
    <property type="match status" value="1"/>
</dbReference>
<feature type="transmembrane region" description="Helical" evidence="9">
    <location>
        <begin position="135"/>
        <end position="157"/>
    </location>
</feature>
<keyword evidence="7 9" id="KW-0472">Membrane</keyword>
<dbReference type="Proteomes" id="UP000199180">
    <property type="component" value="Unassembled WGS sequence"/>
</dbReference>
<dbReference type="OrthoDB" id="6116361at2"/>
<comment type="subunit">
    <text evidence="9">The complex comprises the extracytoplasmic solute receptor protein and the two transmembrane proteins.</text>
</comment>
<feature type="transmembrane region" description="Helical" evidence="9">
    <location>
        <begin position="97"/>
        <end position="114"/>
    </location>
</feature>
<dbReference type="GO" id="GO:0015740">
    <property type="term" value="P:C4-dicarboxylate transport"/>
    <property type="evidence" value="ECO:0007669"/>
    <property type="project" value="TreeGrafter"/>
</dbReference>
<evidence type="ECO:0000256" key="6">
    <source>
        <dbReference type="ARBA" id="ARBA00022989"/>
    </source>
</evidence>
<dbReference type="Pfam" id="PF04290">
    <property type="entry name" value="DctQ"/>
    <property type="match status" value="1"/>
</dbReference>
<keyword evidence="5 9" id="KW-0812">Transmembrane</keyword>
<dbReference type="InterPro" id="IPR007387">
    <property type="entry name" value="TRAP_DctQ"/>
</dbReference>
<dbReference type="EMBL" id="FOHO01000013">
    <property type="protein sequence ID" value="SET89698.1"/>
    <property type="molecule type" value="Genomic_DNA"/>
</dbReference>
<comment type="subcellular location">
    <subcellularLocation>
        <location evidence="1 9">Cell inner membrane</location>
        <topology evidence="1 9">Multi-pass membrane protein</topology>
    </subcellularLocation>
</comment>
<feature type="transmembrane region" description="Helical" evidence="9">
    <location>
        <begin position="63"/>
        <end position="85"/>
    </location>
</feature>
<dbReference type="GO" id="GO:0005886">
    <property type="term" value="C:plasma membrane"/>
    <property type="evidence" value="ECO:0007669"/>
    <property type="project" value="UniProtKB-SubCell"/>
</dbReference>
<protein>
    <recommendedName>
        <fullName evidence="9">TRAP transporter small permease protein</fullName>
    </recommendedName>
</protein>
<dbReference type="STRING" id="364199.SAMN04489858_11375"/>
<comment type="caution">
    <text evidence="9">Lacks conserved residue(s) required for the propagation of feature annotation.</text>
</comment>
<evidence type="ECO:0000259" key="10">
    <source>
        <dbReference type="Pfam" id="PF04290"/>
    </source>
</evidence>
<dbReference type="PANTHER" id="PTHR35011">
    <property type="entry name" value="2,3-DIKETO-L-GULONATE TRAP TRANSPORTER SMALL PERMEASE PROTEIN YIAM"/>
    <property type="match status" value="1"/>
</dbReference>
<organism evidence="11 12">
    <name type="scientific">Paracoccus homiensis</name>
    <dbReference type="NCBI Taxonomy" id="364199"/>
    <lineage>
        <taxon>Bacteria</taxon>
        <taxon>Pseudomonadati</taxon>
        <taxon>Pseudomonadota</taxon>
        <taxon>Alphaproteobacteria</taxon>
        <taxon>Rhodobacterales</taxon>
        <taxon>Paracoccaceae</taxon>
        <taxon>Paracoccus</taxon>
    </lineage>
</organism>
<evidence type="ECO:0000256" key="3">
    <source>
        <dbReference type="ARBA" id="ARBA00022475"/>
    </source>
</evidence>
<evidence type="ECO:0000313" key="12">
    <source>
        <dbReference type="Proteomes" id="UP000199180"/>
    </source>
</evidence>
<dbReference type="GO" id="GO:0022857">
    <property type="term" value="F:transmembrane transporter activity"/>
    <property type="evidence" value="ECO:0007669"/>
    <property type="project" value="UniProtKB-UniRule"/>
</dbReference>
<gene>
    <name evidence="11" type="ORF">SAMN04489858_11375</name>
</gene>
<accession>A0A1I0HZN9</accession>
<feature type="transmembrane region" description="Helical" evidence="9">
    <location>
        <begin position="177"/>
        <end position="197"/>
    </location>
</feature>
<keyword evidence="3" id="KW-1003">Cell membrane</keyword>
<keyword evidence="2 9" id="KW-0813">Transport</keyword>
<keyword evidence="4 9" id="KW-0997">Cell inner membrane</keyword>
<evidence type="ECO:0000256" key="7">
    <source>
        <dbReference type="ARBA" id="ARBA00023136"/>
    </source>
</evidence>
<dbReference type="RefSeq" id="WP_090736849.1">
    <property type="nucleotide sequence ID" value="NZ_FOHO01000013.1"/>
</dbReference>
<comment type="function">
    <text evidence="9">Part of the tripartite ATP-independent periplasmic (TRAP) transport system.</text>
</comment>
<dbReference type="AlphaFoldDB" id="A0A1I0HZN9"/>
<feature type="domain" description="Tripartite ATP-independent periplasmic transporters DctQ component" evidence="10">
    <location>
        <begin position="73"/>
        <end position="206"/>
    </location>
</feature>
<sequence>MQNLFAEFGAILSALASQDSWEINAALGTPAGWVFGLLVMTVGAALILAIFKMVPLLDQHLERTLMVVVYLAIAGIIFVEVIRRFTLNLQEPWSTTLPPYLFLLLTWFGCAFNVKLRAHLSFAEFRGRLPRSGQLACLILDNVLWLGMAWIAVTTTLKLAANSASNFQILLGTDHVMVWWFVILVPVSFTILAARAVENMIEDLRRFREDAPLIEMTTLGDT</sequence>
<evidence type="ECO:0000256" key="4">
    <source>
        <dbReference type="ARBA" id="ARBA00022519"/>
    </source>
</evidence>
<evidence type="ECO:0000256" key="2">
    <source>
        <dbReference type="ARBA" id="ARBA00022448"/>
    </source>
</evidence>
<evidence type="ECO:0000256" key="9">
    <source>
        <dbReference type="RuleBase" id="RU369079"/>
    </source>
</evidence>
<name>A0A1I0HZN9_9RHOB</name>
<evidence type="ECO:0000256" key="1">
    <source>
        <dbReference type="ARBA" id="ARBA00004429"/>
    </source>
</evidence>
<evidence type="ECO:0000313" key="11">
    <source>
        <dbReference type="EMBL" id="SET89698.1"/>
    </source>
</evidence>
<comment type="similarity">
    <text evidence="8 9">Belongs to the TRAP transporter small permease family.</text>
</comment>
<evidence type="ECO:0000256" key="8">
    <source>
        <dbReference type="ARBA" id="ARBA00038436"/>
    </source>
</evidence>
<feature type="transmembrane region" description="Helical" evidence="9">
    <location>
        <begin position="32"/>
        <end position="51"/>
    </location>
</feature>
<dbReference type="InterPro" id="IPR055348">
    <property type="entry name" value="DctQ"/>
</dbReference>
<reference evidence="11 12" key="1">
    <citation type="submission" date="2016-10" db="EMBL/GenBank/DDBJ databases">
        <authorList>
            <person name="de Groot N.N."/>
        </authorList>
    </citation>
    <scope>NUCLEOTIDE SEQUENCE [LARGE SCALE GENOMIC DNA]</scope>
    <source>
        <strain evidence="11 12">DSM 17862</strain>
    </source>
</reference>
<evidence type="ECO:0000256" key="5">
    <source>
        <dbReference type="ARBA" id="ARBA00022692"/>
    </source>
</evidence>
<keyword evidence="12" id="KW-1185">Reference proteome</keyword>
<keyword evidence="6 9" id="KW-1133">Transmembrane helix</keyword>